<evidence type="ECO:0000256" key="4">
    <source>
        <dbReference type="PROSITE-ProRule" id="PRU00433"/>
    </source>
</evidence>
<evidence type="ECO:0000256" key="3">
    <source>
        <dbReference type="ARBA" id="ARBA00023004"/>
    </source>
</evidence>
<dbReference type="AlphaFoldDB" id="A0A2S9YC71"/>
<feature type="signal peptide" evidence="5">
    <location>
        <begin position="1"/>
        <end position="19"/>
    </location>
</feature>
<accession>A0A2S9YC71</accession>
<keyword evidence="2 4" id="KW-0479">Metal-binding</keyword>
<dbReference type="GO" id="GO:0020037">
    <property type="term" value="F:heme binding"/>
    <property type="evidence" value="ECO:0007669"/>
    <property type="project" value="InterPro"/>
</dbReference>
<dbReference type="EMBL" id="PVNL01000111">
    <property type="protein sequence ID" value="PRQ02728.1"/>
    <property type="molecule type" value="Genomic_DNA"/>
</dbReference>
<evidence type="ECO:0000313" key="7">
    <source>
        <dbReference type="EMBL" id="PRQ02728.1"/>
    </source>
</evidence>
<proteinExistence type="predicted"/>
<dbReference type="PROSITE" id="PS51007">
    <property type="entry name" value="CYTC"/>
    <property type="match status" value="1"/>
</dbReference>
<dbReference type="Pfam" id="PF13442">
    <property type="entry name" value="Cytochrome_CBB3"/>
    <property type="match status" value="1"/>
</dbReference>
<dbReference type="RefSeq" id="WP_181234192.1">
    <property type="nucleotide sequence ID" value="NZ_PVNL01000111.1"/>
</dbReference>
<feature type="domain" description="Cytochrome c" evidence="6">
    <location>
        <begin position="29"/>
        <end position="122"/>
    </location>
</feature>
<evidence type="ECO:0000259" key="6">
    <source>
        <dbReference type="PROSITE" id="PS51007"/>
    </source>
</evidence>
<evidence type="ECO:0000313" key="8">
    <source>
        <dbReference type="Proteomes" id="UP000238823"/>
    </source>
</evidence>
<comment type="caution">
    <text evidence="7">The sequence shown here is derived from an EMBL/GenBank/DDBJ whole genome shotgun (WGS) entry which is preliminary data.</text>
</comment>
<name>A0A2S9YC71_9BACT</name>
<dbReference type="SUPFAM" id="SSF46626">
    <property type="entry name" value="Cytochrome c"/>
    <property type="match status" value="1"/>
</dbReference>
<dbReference type="InterPro" id="IPR036909">
    <property type="entry name" value="Cyt_c-like_dom_sf"/>
</dbReference>
<keyword evidence="1 4" id="KW-0349">Heme</keyword>
<dbReference type="Gene3D" id="1.10.760.10">
    <property type="entry name" value="Cytochrome c-like domain"/>
    <property type="match status" value="1"/>
</dbReference>
<dbReference type="PROSITE" id="PS51257">
    <property type="entry name" value="PROKAR_LIPOPROTEIN"/>
    <property type="match status" value="1"/>
</dbReference>
<sequence>MSRSRTLALSFVFVGLATACNGKGDANAEAAAEAEKVWQERCVTCHGPDGGGNGPGAAALAVKPRSFKDPTWQATTDNERIKKVIVEGGASVGLNEAMAPNPDLKDKPAVQDELVKKVRKLAQ</sequence>
<keyword evidence="5" id="KW-0732">Signal</keyword>
<gene>
    <name evidence="7" type="ORF">ENSA7_55570</name>
</gene>
<dbReference type="GO" id="GO:0046872">
    <property type="term" value="F:metal ion binding"/>
    <property type="evidence" value="ECO:0007669"/>
    <property type="project" value="UniProtKB-KW"/>
</dbReference>
<keyword evidence="3 4" id="KW-0408">Iron</keyword>
<evidence type="ECO:0000256" key="2">
    <source>
        <dbReference type="ARBA" id="ARBA00022723"/>
    </source>
</evidence>
<evidence type="ECO:0000256" key="1">
    <source>
        <dbReference type="ARBA" id="ARBA00022617"/>
    </source>
</evidence>
<feature type="chain" id="PRO_5015640547" description="Cytochrome c domain-containing protein" evidence="5">
    <location>
        <begin position="20"/>
        <end position="123"/>
    </location>
</feature>
<dbReference type="GO" id="GO:0009055">
    <property type="term" value="F:electron transfer activity"/>
    <property type="evidence" value="ECO:0007669"/>
    <property type="project" value="InterPro"/>
</dbReference>
<organism evidence="7 8">
    <name type="scientific">Enhygromyxa salina</name>
    <dbReference type="NCBI Taxonomy" id="215803"/>
    <lineage>
        <taxon>Bacteria</taxon>
        <taxon>Pseudomonadati</taxon>
        <taxon>Myxococcota</taxon>
        <taxon>Polyangia</taxon>
        <taxon>Nannocystales</taxon>
        <taxon>Nannocystaceae</taxon>
        <taxon>Enhygromyxa</taxon>
    </lineage>
</organism>
<protein>
    <recommendedName>
        <fullName evidence="6">Cytochrome c domain-containing protein</fullName>
    </recommendedName>
</protein>
<evidence type="ECO:0000256" key="5">
    <source>
        <dbReference type="SAM" id="SignalP"/>
    </source>
</evidence>
<dbReference type="InterPro" id="IPR009056">
    <property type="entry name" value="Cyt_c-like_dom"/>
</dbReference>
<reference evidence="7 8" key="1">
    <citation type="submission" date="2018-03" db="EMBL/GenBank/DDBJ databases">
        <title>Draft Genome Sequences of the Obligatory Marine Myxobacteria Enhygromyxa salina SWB007.</title>
        <authorList>
            <person name="Poehlein A."/>
            <person name="Moghaddam J.A."/>
            <person name="Harms H."/>
            <person name="Alanjari M."/>
            <person name="Koenig G.M."/>
            <person name="Daniel R."/>
            <person name="Schaeberle T.F."/>
        </authorList>
    </citation>
    <scope>NUCLEOTIDE SEQUENCE [LARGE SCALE GENOMIC DNA]</scope>
    <source>
        <strain evidence="7 8">SWB007</strain>
    </source>
</reference>
<dbReference type="Proteomes" id="UP000238823">
    <property type="component" value="Unassembled WGS sequence"/>
</dbReference>